<dbReference type="InterPro" id="IPR036890">
    <property type="entry name" value="HATPase_C_sf"/>
</dbReference>
<sequence>MTNKRRLQRLRIVVPMLLLAMNYAVAVVAGELEFRCLETNNGLADSHVSAILKDRKGFLWIGTAAGLSRYDGFRFKNFYANTADKGAIRSNQVEGIVEDGDGKLWVQTNEGYSIYDPSTERFNNNVEEWMRQRGMRGTPDLVFVDAKRCFWITVKGLGCYYYNPKTVALHLFSSGNAPEQLPRGIVTCISERGTSLVLSYNDGTLVRLDGPNRRLVWVNSYLAQQTRGNKNHHYNTVIDSHYNYWVSNHALAKTMVYSSRERKWYASPNEFMRSQGLNLGQQDVFVKAIAEDAQGRLWLATEHQGLYVADLQRRQLTNAIYNAANPNTLPDNTLQSLYVDKSGGVWIGTYKNGVAYYSPSLAHFPTVPLGDICCIAVDQQGNYWYGTNDSGLLLHTPGHGTYRRYRLPQTGLGTDVVVCALLASDGTLWFGSFNGGLTHYANGSFRAFNTGNSQLANNSVWSLAEDAQGNIMLGTLGGGLQTLNPKTMQFKTYNTDNSPLPSDYVSSVRVGGNGLIYVGHSNGVSTVDVRTGKVQRSLPLRRGEEFSSMSVNDVFVDSRGLIWNANMSGLDVYDPHSCRIHRLFSHPQLGCAVQEDADGNIWATLANSVVRVKPSLKEGQWSFFTNSYDELDGLQHRRFNYRSICFDGKGQILVGGQDGVNVIPTRGLQTQQTTPDVLFSGIVLFDHPLSVGEQYNNRVILTHAVNASRELHLDYDENAFTVLLATNQVSVPQKSHFLYRLKGFGDEKWLMTVESQPSVSYAGLAPRTYTLEVKAVGRDGTAEGKTASITIFIAPPFWLSPWAYVLYVVLTLAVLWVIWRLTVHRQLEKMRLESVRKEAERNRKLDEMKLSFLTDISHELRTPLSLVISPVKAMISKEDDVQKRLRLELILRNANRLLNLVNQTLDLRKIETNAVSVDLREADMVAFVKDIVETFARLSQKDVRLSFHSDLQAVRMAFDADKMAKVMNNLLSNAFKFTPEGGAIDVTISLETADGQPLDRPKHNLLVSVADTGCGIAAVDKTRIFDRFYQAGHRNASVFGDSGLGLSIAKMYVTMHGGDISVADNHAGEGKGTVFTISLPLNQALGSIGASVSANNADCSEAMVQESPITHVPTPTPQVKKEVLVVDDSDDFLTFMTEILSEQYIVRTAVDGHEALKEVAKAKPHLILSDVMMPVMDGNELCRAIKGNPETAHIPFIMLTARLSTEHQIEGFTSGADEYITKPFNLDLLHLRIDNLIRAYANRQGDVLQTPEHGAEKLSPTITREQITSLDQQLMDKATAFVEANLGNAELSVEMMSEEMGMSRVHLYKRLLSITGNTPSEFIRLIRIRHAEQLLRESQLSVSEIAYKVGFNLPRLFSKYFKEHYGVMPSQYKLNHKSGMNA</sequence>
<evidence type="ECO:0000256" key="5">
    <source>
        <dbReference type="ARBA" id="ARBA00023163"/>
    </source>
</evidence>
<keyword evidence="7" id="KW-1133">Transmembrane helix</keyword>
<dbReference type="PROSITE" id="PS50110">
    <property type="entry name" value="RESPONSE_REGULATORY"/>
    <property type="match status" value="1"/>
</dbReference>
<dbReference type="SMART" id="SM00387">
    <property type="entry name" value="HATPase_c"/>
    <property type="match status" value="1"/>
</dbReference>
<evidence type="ECO:0000259" key="10">
    <source>
        <dbReference type="PROSITE" id="PS50110"/>
    </source>
</evidence>
<evidence type="ECO:0000259" key="8">
    <source>
        <dbReference type="PROSITE" id="PS01124"/>
    </source>
</evidence>
<feature type="modified residue" description="4-aspartylphosphate" evidence="6">
    <location>
        <position position="1170"/>
    </location>
</feature>
<dbReference type="PROSITE" id="PS50109">
    <property type="entry name" value="HIS_KIN"/>
    <property type="match status" value="1"/>
</dbReference>
<dbReference type="Gene3D" id="1.10.287.130">
    <property type="match status" value="1"/>
</dbReference>
<protein>
    <recommendedName>
        <fullName evidence="2">histidine kinase</fullName>
        <ecNumber evidence="2">2.7.13.3</ecNumber>
    </recommendedName>
</protein>
<dbReference type="InterPro" id="IPR018060">
    <property type="entry name" value="HTH_AraC"/>
</dbReference>
<evidence type="ECO:0000256" key="4">
    <source>
        <dbReference type="ARBA" id="ARBA00023015"/>
    </source>
</evidence>
<keyword evidence="7" id="KW-0812">Transmembrane</keyword>
<evidence type="ECO:0000256" key="2">
    <source>
        <dbReference type="ARBA" id="ARBA00012438"/>
    </source>
</evidence>
<proteinExistence type="predicted"/>
<gene>
    <name evidence="11" type="ORF">ACFFK8_08965</name>
</gene>
<dbReference type="SUPFAM" id="SSF46689">
    <property type="entry name" value="Homeodomain-like"/>
    <property type="match status" value="1"/>
</dbReference>
<dbReference type="InterPro" id="IPR015943">
    <property type="entry name" value="WD40/YVTN_repeat-like_dom_sf"/>
</dbReference>
<dbReference type="InterPro" id="IPR003661">
    <property type="entry name" value="HisK_dim/P_dom"/>
</dbReference>
<dbReference type="InterPro" id="IPR011006">
    <property type="entry name" value="CheY-like_superfamily"/>
</dbReference>
<dbReference type="InterPro" id="IPR009057">
    <property type="entry name" value="Homeodomain-like_sf"/>
</dbReference>
<dbReference type="Gene3D" id="1.10.10.60">
    <property type="entry name" value="Homeodomain-like"/>
    <property type="match status" value="1"/>
</dbReference>
<dbReference type="InterPro" id="IPR011110">
    <property type="entry name" value="Reg_prop"/>
</dbReference>
<dbReference type="EC" id="2.7.13.3" evidence="2"/>
<dbReference type="EMBL" id="JBHLZF010000002">
    <property type="protein sequence ID" value="MFB9897923.1"/>
    <property type="molecule type" value="Genomic_DNA"/>
</dbReference>
<dbReference type="PROSITE" id="PS01124">
    <property type="entry name" value="HTH_ARAC_FAMILY_2"/>
    <property type="match status" value="1"/>
</dbReference>
<keyword evidence="4" id="KW-0805">Transcription regulation</keyword>
<feature type="domain" description="HTH araC/xylS-type" evidence="8">
    <location>
        <begin position="1276"/>
        <end position="1375"/>
    </location>
</feature>
<dbReference type="InterPro" id="IPR004358">
    <property type="entry name" value="Sig_transdc_His_kin-like_C"/>
</dbReference>
<evidence type="ECO:0000256" key="1">
    <source>
        <dbReference type="ARBA" id="ARBA00000085"/>
    </source>
</evidence>
<dbReference type="SMART" id="SM00448">
    <property type="entry name" value="REC"/>
    <property type="match status" value="1"/>
</dbReference>
<feature type="transmembrane region" description="Helical" evidence="7">
    <location>
        <begin position="802"/>
        <end position="821"/>
    </location>
</feature>
<dbReference type="Gene3D" id="3.30.565.10">
    <property type="entry name" value="Histidine kinase-like ATPase, C-terminal domain"/>
    <property type="match status" value="1"/>
</dbReference>
<keyword evidence="12" id="KW-1185">Reference proteome</keyword>
<organism evidence="11 12">
    <name type="scientific">Hallella seregens ATCC 51272</name>
    <dbReference type="NCBI Taxonomy" id="1336250"/>
    <lineage>
        <taxon>Bacteria</taxon>
        <taxon>Pseudomonadati</taxon>
        <taxon>Bacteroidota</taxon>
        <taxon>Bacteroidia</taxon>
        <taxon>Bacteroidales</taxon>
        <taxon>Prevotellaceae</taxon>
        <taxon>Hallella</taxon>
    </lineage>
</organism>
<dbReference type="InterPro" id="IPR001789">
    <property type="entry name" value="Sig_transdc_resp-reg_receiver"/>
</dbReference>
<dbReference type="PANTHER" id="PTHR43547">
    <property type="entry name" value="TWO-COMPONENT HISTIDINE KINASE"/>
    <property type="match status" value="1"/>
</dbReference>
<dbReference type="SUPFAM" id="SSF47384">
    <property type="entry name" value="Homodimeric domain of signal transducing histidine kinase"/>
    <property type="match status" value="1"/>
</dbReference>
<dbReference type="Pfam" id="PF00072">
    <property type="entry name" value="Response_reg"/>
    <property type="match status" value="1"/>
</dbReference>
<name>A0ABV5ZKL3_9BACT</name>
<keyword evidence="5" id="KW-0804">Transcription</keyword>
<dbReference type="SUPFAM" id="SSF55874">
    <property type="entry name" value="ATPase domain of HSP90 chaperone/DNA topoisomerase II/histidine kinase"/>
    <property type="match status" value="1"/>
</dbReference>
<dbReference type="Gene3D" id="2.60.40.10">
    <property type="entry name" value="Immunoglobulins"/>
    <property type="match status" value="1"/>
</dbReference>
<dbReference type="Gene3D" id="3.40.50.2300">
    <property type="match status" value="1"/>
</dbReference>
<dbReference type="SUPFAM" id="SSF50969">
    <property type="entry name" value="YVTN repeat-like/Quinoprotein amine dehydrogenase"/>
    <property type="match status" value="1"/>
</dbReference>
<evidence type="ECO:0000256" key="3">
    <source>
        <dbReference type="ARBA" id="ARBA00022553"/>
    </source>
</evidence>
<dbReference type="RefSeq" id="WP_084567325.1">
    <property type="nucleotide sequence ID" value="NZ_JADU01000001.1"/>
</dbReference>
<dbReference type="Proteomes" id="UP001589688">
    <property type="component" value="Unassembled WGS sequence"/>
</dbReference>
<dbReference type="SMART" id="SM00388">
    <property type="entry name" value="HisKA"/>
    <property type="match status" value="1"/>
</dbReference>
<dbReference type="Pfam" id="PF12833">
    <property type="entry name" value="HTH_18"/>
    <property type="match status" value="1"/>
</dbReference>
<evidence type="ECO:0000313" key="12">
    <source>
        <dbReference type="Proteomes" id="UP001589688"/>
    </source>
</evidence>
<evidence type="ECO:0000313" key="11">
    <source>
        <dbReference type="EMBL" id="MFB9897923.1"/>
    </source>
</evidence>
<dbReference type="SUPFAM" id="SSF52172">
    <property type="entry name" value="CheY-like"/>
    <property type="match status" value="1"/>
</dbReference>
<dbReference type="InterPro" id="IPR013783">
    <property type="entry name" value="Ig-like_fold"/>
</dbReference>
<dbReference type="InterPro" id="IPR005467">
    <property type="entry name" value="His_kinase_dom"/>
</dbReference>
<keyword evidence="3 6" id="KW-0597">Phosphoprotein</keyword>
<dbReference type="Gene3D" id="2.130.10.10">
    <property type="entry name" value="YVTN repeat-like/Quinoprotein amine dehydrogenase"/>
    <property type="match status" value="2"/>
</dbReference>
<feature type="domain" description="Response regulatory" evidence="10">
    <location>
        <begin position="1122"/>
        <end position="1237"/>
    </location>
</feature>
<dbReference type="InterPro" id="IPR011044">
    <property type="entry name" value="Quino_amine_DH_bsu"/>
</dbReference>
<evidence type="ECO:0000259" key="9">
    <source>
        <dbReference type="PROSITE" id="PS50109"/>
    </source>
</evidence>
<dbReference type="InterPro" id="IPR036097">
    <property type="entry name" value="HisK_dim/P_sf"/>
</dbReference>
<dbReference type="SMART" id="SM00342">
    <property type="entry name" value="HTH_ARAC"/>
    <property type="match status" value="1"/>
</dbReference>
<reference evidence="11 12" key="1">
    <citation type="submission" date="2024-09" db="EMBL/GenBank/DDBJ databases">
        <authorList>
            <person name="Sun Q."/>
            <person name="Mori K."/>
        </authorList>
    </citation>
    <scope>NUCLEOTIDE SEQUENCE [LARGE SCALE GENOMIC DNA]</scope>
    <source>
        <strain evidence="11 12">ATCC 51272</strain>
    </source>
</reference>
<dbReference type="CDD" id="cd00082">
    <property type="entry name" value="HisKA"/>
    <property type="match status" value="1"/>
</dbReference>
<dbReference type="PRINTS" id="PR00344">
    <property type="entry name" value="BCTRLSENSOR"/>
</dbReference>
<evidence type="ECO:0000256" key="6">
    <source>
        <dbReference type="PROSITE-ProRule" id="PRU00169"/>
    </source>
</evidence>
<dbReference type="SUPFAM" id="SSF63829">
    <property type="entry name" value="Calcium-dependent phosphotriesterase"/>
    <property type="match status" value="2"/>
</dbReference>
<keyword evidence="7" id="KW-0472">Membrane</keyword>
<feature type="domain" description="Histidine kinase" evidence="9">
    <location>
        <begin position="855"/>
        <end position="1083"/>
    </location>
</feature>
<dbReference type="Pfam" id="PF07494">
    <property type="entry name" value="Reg_prop"/>
    <property type="match status" value="4"/>
</dbReference>
<evidence type="ECO:0000256" key="7">
    <source>
        <dbReference type="SAM" id="Phobius"/>
    </source>
</evidence>
<dbReference type="Pfam" id="PF00512">
    <property type="entry name" value="HisKA"/>
    <property type="match status" value="1"/>
</dbReference>
<accession>A0ABV5ZKL3</accession>
<dbReference type="PANTHER" id="PTHR43547:SF2">
    <property type="entry name" value="HYBRID SIGNAL TRANSDUCTION HISTIDINE KINASE C"/>
    <property type="match status" value="1"/>
</dbReference>
<dbReference type="InterPro" id="IPR003594">
    <property type="entry name" value="HATPase_dom"/>
</dbReference>
<comment type="catalytic activity">
    <reaction evidence="1">
        <text>ATP + protein L-histidine = ADP + protein N-phospho-L-histidine.</text>
        <dbReference type="EC" id="2.7.13.3"/>
    </reaction>
</comment>
<dbReference type="Pfam" id="PF02518">
    <property type="entry name" value="HATPase_c"/>
    <property type="match status" value="1"/>
</dbReference>
<comment type="caution">
    <text evidence="11">The sequence shown here is derived from an EMBL/GenBank/DDBJ whole genome shotgun (WGS) entry which is preliminary data.</text>
</comment>